<feature type="region of interest" description="Disordered" evidence="1">
    <location>
        <begin position="1"/>
        <end position="133"/>
    </location>
</feature>
<feature type="compositionally biased region" description="Basic residues" evidence="1">
    <location>
        <begin position="107"/>
        <end position="120"/>
    </location>
</feature>
<evidence type="ECO:0000313" key="2">
    <source>
        <dbReference type="EMBL" id="SVB36727.1"/>
    </source>
</evidence>
<gene>
    <name evidence="2" type="ORF">METZ01_LOCUS189581</name>
</gene>
<dbReference type="AlphaFoldDB" id="A0A382DGH0"/>
<feature type="compositionally biased region" description="Basic residues" evidence="1">
    <location>
        <begin position="34"/>
        <end position="56"/>
    </location>
</feature>
<name>A0A382DGH0_9ZZZZ</name>
<organism evidence="2">
    <name type="scientific">marine metagenome</name>
    <dbReference type="NCBI Taxonomy" id="408172"/>
    <lineage>
        <taxon>unclassified sequences</taxon>
        <taxon>metagenomes</taxon>
        <taxon>ecological metagenomes</taxon>
    </lineage>
</organism>
<dbReference type="EMBL" id="UINC01038954">
    <property type="protein sequence ID" value="SVB36727.1"/>
    <property type="molecule type" value="Genomic_DNA"/>
</dbReference>
<feature type="non-terminal residue" evidence="2">
    <location>
        <position position="133"/>
    </location>
</feature>
<sequence length="133" mass="16011">QGRRHQHRFKGGRDRTGGHRGLRRLQGGHERPHPRMGPRPRRTRRPRQRRHPRRGHDPHVPALARLPRQPRRDPPLHRGQHPPGQAHDHRCRNRRRRRLPRFPALLPHHRANLPSRRRLPPLRPGLRENQSRL</sequence>
<reference evidence="2" key="1">
    <citation type="submission" date="2018-05" db="EMBL/GenBank/DDBJ databases">
        <authorList>
            <person name="Lanie J.A."/>
            <person name="Ng W.-L."/>
            <person name="Kazmierczak K.M."/>
            <person name="Andrzejewski T.M."/>
            <person name="Davidsen T.M."/>
            <person name="Wayne K.J."/>
            <person name="Tettelin H."/>
            <person name="Glass J.I."/>
            <person name="Rusch D."/>
            <person name="Podicherti R."/>
            <person name="Tsui H.-C.T."/>
            <person name="Winkler M.E."/>
        </authorList>
    </citation>
    <scope>NUCLEOTIDE SEQUENCE</scope>
</reference>
<feature type="compositionally biased region" description="Basic residues" evidence="1">
    <location>
        <begin position="89"/>
        <end position="100"/>
    </location>
</feature>
<feature type="non-terminal residue" evidence="2">
    <location>
        <position position="1"/>
    </location>
</feature>
<feature type="compositionally biased region" description="Basic residues" evidence="1">
    <location>
        <begin position="1"/>
        <end position="10"/>
    </location>
</feature>
<accession>A0A382DGH0</accession>
<evidence type="ECO:0000256" key="1">
    <source>
        <dbReference type="SAM" id="MobiDB-lite"/>
    </source>
</evidence>
<protein>
    <submittedName>
        <fullName evidence="2">Uncharacterized protein</fullName>
    </submittedName>
</protein>
<proteinExistence type="predicted"/>